<dbReference type="EMBL" id="CAJVPT010003878">
    <property type="protein sequence ID" value="CAG8501492.1"/>
    <property type="molecule type" value="Genomic_DNA"/>
</dbReference>
<reference evidence="1" key="1">
    <citation type="submission" date="2021-06" db="EMBL/GenBank/DDBJ databases">
        <authorList>
            <person name="Kallberg Y."/>
            <person name="Tangrot J."/>
            <person name="Rosling A."/>
        </authorList>
    </citation>
    <scope>NUCLEOTIDE SEQUENCE</scope>
    <source>
        <strain evidence="1">CL356</strain>
    </source>
</reference>
<gene>
    <name evidence="1" type="ORF">ACOLOM_LOCUS2819</name>
</gene>
<comment type="caution">
    <text evidence="1">The sequence shown here is derived from an EMBL/GenBank/DDBJ whole genome shotgun (WGS) entry which is preliminary data.</text>
</comment>
<proteinExistence type="predicted"/>
<evidence type="ECO:0000313" key="1">
    <source>
        <dbReference type="EMBL" id="CAG8501492.1"/>
    </source>
</evidence>
<accession>A0ACA9KZ08</accession>
<protein>
    <submittedName>
        <fullName evidence="1">13693_t:CDS:1</fullName>
    </submittedName>
</protein>
<name>A0ACA9KZ08_9GLOM</name>
<sequence length="62" mass="7257">MLFQLLRVKIMLNKIIETYEPPDLLDVMTLIAKHYNQDLKNVIVILVVDGMQQLMVNKDDDL</sequence>
<keyword evidence="2" id="KW-1185">Reference proteome</keyword>
<evidence type="ECO:0000313" key="2">
    <source>
        <dbReference type="Proteomes" id="UP000789525"/>
    </source>
</evidence>
<organism evidence="1 2">
    <name type="scientific">Acaulospora colombiana</name>
    <dbReference type="NCBI Taxonomy" id="27376"/>
    <lineage>
        <taxon>Eukaryota</taxon>
        <taxon>Fungi</taxon>
        <taxon>Fungi incertae sedis</taxon>
        <taxon>Mucoromycota</taxon>
        <taxon>Glomeromycotina</taxon>
        <taxon>Glomeromycetes</taxon>
        <taxon>Diversisporales</taxon>
        <taxon>Acaulosporaceae</taxon>
        <taxon>Acaulospora</taxon>
    </lineage>
</organism>
<feature type="non-terminal residue" evidence="1">
    <location>
        <position position="62"/>
    </location>
</feature>
<dbReference type="Proteomes" id="UP000789525">
    <property type="component" value="Unassembled WGS sequence"/>
</dbReference>